<gene>
    <name evidence="1" type="ORF">H2252_04250</name>
</gene>
<reference evidence="1" key="1">
    <citation type="submission" date="2020-07" db="EMBL/GenBank/DDBJ databases">
        <title>Campylobacter molothri sp. nov. isolated from wild birds.</title>
        <authorList>
            <person name="Miller W.G."/>
            <person name="Chapman M.H."/>
            <person name="Yee E."/>
            <person name="Lopes B.S."/>
            <person name="Forbes K.J."/>
        </authorList>
    </citation>
    <scope>NUCLEOTIDE SEQUENCE</scope>
    <source>
        <strain evidence="1">RM9754</strain>
    </source>
</reference>
<dbReference type="EMBL" id="JACHUQ010000006">
    <property type="protein sequence ID" value="MBZ7974585.1"/>
    <property type="molecule type" value="Genomic_DNA"/>
</dbReference>
<accession>A0ACC5W2A0</accession>
<dbReference type="Proteomes" id="UP001319828">
    <property type="component" value="Unassembled WGS sequence"/>
</dbReference>
<protein>
    <submittedName>
        <fullName evidence="1">Uncharacterized protein</fullName>
    </submittedName>
</protein>
<proteinExistence type="predicted"/>
<comment type="caution">
    <text evidence="1">The sequence shown here is derived from an EMBL/GenBank/DDBJ whole genome shotgun (WGS) entry which is preliminary data.</text>
</comment>
<evidence type="ECO:0000313" key="2">
    <source>
        <dbReference type="Proteomes" id="UP001319828"/>
    </source>
</evidence>
<organism evidence="1 2">
    <name type="scientific">Campylobacter molothri</name>
    <dbReference type="NCBI Taxonomy" id="1032242"/>
    <lineage>
        <taxon>Bacteria</taxon>
        <taxon>Pseudomonadati</taxon>
        <taxon>Campylobacterota</taxon>
        <taxon>Epsilonproteobacteria</taxon>
        <taxon>Campylobacterales</taxon>
        <taxon>Campylobacteraceae</taxon>
        <taxon>Campylobacter</taxon>
    </lineage>
</organism>
<sequence length="76" mass="8941">MDFNSTMLTNFAKDVETLTPFGSLFVIFLLSLVINYRLFKGRMEDCAKDKEKMLEKLDSFKEILDELKLEIRSLKK</sequence>
<keyword evidence="2" id="KW-1185">Reference proteome</keyword>
<evidence type="ECO:0000313" key="1">
    <source>
        <dbReference type="EMBL" id="MBZ7974585.1"/>
    </source>
</evidence>
<name>A0ACC5W2A0_9BACT</name>